<feature type="compositionally biased region" description="Basic and acidic residues" evidence="1">
    <location>
        <begin position="14"/>
        <end position="36"/>
    </location>
</feature>
<sequence length="43" mass="4866">MQFLQHGFSSAAQRTRERVRPAGPRPERPTVLDHTGRVRPPAT</sequence>
<evidence type="ECO:0000313" key="3">
    <source>
        <dbReference type="Proteomes" id="UP000638648"/>
    </source>
</evidence>
<comment type="caution">
    <text evidence="2">The sequence shown here is derived from an EMBL/GenBank/DDBJ whole genome shotgun (WGS) entry which is preliminary data.</text>
</comment>
<keyword evidence="3" id="KW-1185">Reference proteome</keyword>
<evidence type="ECO:0000256" key="1">
    <source>
        <dbReference type="SAM" id="MobiDB-lite"/>
    </source>
</evidence>
<reference evidence="2" key="1">
    <citation type="submission" date="2020-10" db="EMBL/GenBank/DDBJ databases">
        <title>Sequencing the genomes of 1000 actinobacteria strains.</title>
        <authorList>
            <person name="Klenk H.-P."/>
        </authorList>
    </citation>
    <scope>NUCLEOTIDE SEQUENCE</scope>
    <source>
        <strain evidence="2">DSM 45354</strain>
    </source>
</reference>
<name>A0A927RM84_9ACTN</name>
<dbReference type="EMBL" id="JADBEM010000001">
    <property type="protein sequence ID" value="MBE1608658.1"/>
    <property type="molecule type" value="Genomic_DNA"/>
</dbReference>
<dbReference type="Proteomes" id="UP000638648">
    <property type="component" value="Unassembled WGS sequence"/>
</dbReference>
<evidence type="ECO:0000313" key="2">
    <source>
        <dbReference type="EMBL" id="MBE1608658.1"/>
    </source>
</evidence>
<organism evidence="2 3">
    <name type="scientific">Actinopolymorpha pittospori</name>
    <dbReference type="NCBI Taxonomy" id="648752"/>
    <lineage>
        <taxon>Bacteria</taxon>
        <taxon>Bacillati</taxon>
        <taxon>Actinomycetota</taxon>
        <taxon>Actinomycetes</taxon>
        <taxon>Propionibacteriales</taxon>
        <taxon>Actinopolymorphaceae</taxon>
        <taxon>Actinopolymorpha</taxon>
    </lineage>
</organism>
<dbReference type="AlphaFoldDB" id="A0A927RM84"/>
<feature type="region of interest" description="Disordered" evidence="1">
    <location>
        <begin position="1"/>
        <end position="43"/>
    </location>
</feature>
<proteinExistence type="predicted"/>
<accession>A0A927RM84</accession>
<protein>
    <submittedName>
        <fullName evidence="2">Uncharacterized protein</fullName>
    </submittedName>
</protein>
<gene>
    <name evidence="2" type="ORF">HEB94_005506</name>
</gene>